<proteinExistence type="predicted"/>
<evidence type="ECO:0000313" key="3">
    <source>
        <dbReference type="Proteomes" id="UP001326110"/>
    </source>
</evidence>
<protein>
    <submittedName>
        <fullName evidence="2">DUF433 domain-containing protein</fullName>
    </submittedName>
</protein>
<dbReference type="EMBL" id="CP140152">
    <property type="protein sequence ID" value="WQH05141.1"/>
    <property type="molecule type" value="Genomic_DNA"/>
</dbReference>
<evidence type="ECO:0000313" key="2">
    <source>
        <dbReference type="EMBL" id="WQH05141.1"/>
    </source>
</evidence>
<dbReference type="Pfam" id="PF21321">
    <property type="entry name" value="HTH_66"/>
    <property type="match status" value="1"/>
</dbReference>
<evidence type="ECO:0000259" key="1">
    <source>
        <dbReference type="Pfam" id="PF21321"/>
    </source>
</evidence>
<dbReference type="Proteomes" id="UP001326110">
    <property type="component" value="Chromosome"/>
</dbReference>
<dbReference type="Pfam" id="PF04255">
    <property type="entry name" value="DUF433"/>
    <property type="match status" value="1"/>
</dbReference>
<dbReference type="RefSeq" id="WP_019924456.1">
    <property type="nucleotide sequence ID" value="NZ_CP140152.1"/>
</dbReference>
<dbReference type="InterPro" id="IPR007367">
    <property type="entry name" value="DUF433"/>
</dbReference>
<sequence length="229" mass="25822">MDLIGTGIYPLHQAARLVGTDSRSLRRWLQGYTRKYKGEHVRSEPLWTTQFTGQDLPGEVIGFRDLLELRMVAAFVEHGVDLNVIRATIEAATEYFGNDYPLTNRQFRTDGKRIFLQAVEAATGDEKIVDVVHRQFVFADIVSSSLYVGIEYDEESAVRWFPLGKRKTIVLDPALQFGTPIIASAGIPTDTIYASFLAEGRDKDMVSRVFDITPRMVTEAIDFEERLAA</sequence>
<accession>A0ABZ0Y148</accession>
<dbReference type="GeneID" id="43165993"/>
<reference evidence="2 3" key="1">
    <citation type="submission" date="2023-11" db="EMBL/GenBank/DDBJ databases">
        <title>MicrobeMod: A computational toolkit for identifying prokaryotic methylation and restriction-modification with nanopore sequencing.</title>
        <authorList>
            <person name="Crits-Christoph A."/>
            <person name="Kang S.C."/>
            <person name="Lee H."/>
            <person name="Ostrov N."/>
        </authorList>
    </citation>
    <scope>NUCLEOTIDE SEQUENCE [LARGE SCALE GENOMIC DNA]</scope>
    <source>
        <strain evidence="2 3">ATCC 25935</strain>
    </source>
</reference>
<feature type="domain" description="Putative antitoxin VapB45-like DNA-binding HTH" evidence="1">
    <location>
        <begin position="9"/>
        <end position="88"/>
    </location>
</feature>
<dbReference type="InterPro" id="IPR048708">
    <property type="entry name" value="VapB45-like_HTH"/>
</dbReference>
<organism evidence="2 3">
    <name type="scientific">Duganella zoogloeoides</name>
    <dbReference type="NCBI Taxonomy" id="75659"/>
    <lineage>
        <taxon>Bacteria</taxon>
        <taxon>Pseudomonadati</taxon>
        <taxon>Pseudomonadota</taxon>
        <taxon>Betaproteobacteria</taxon>
        <taxon>Burkholderiales</taxon>
        <taxon>Oxalobacteraceae</taxon>
        <taxon>Telluria group</taxon>
        <taxon>Duganella</taxon>
    </lineage>
</organism>
<name>A0ABZ0Y148_9BURK</name>
<keyword evidence="3" id="KW-1185">Reference proteome</keyword>
<gene>
    <name evidence="2" type="ORF">SR858_02095</name>
</gene>